<evidence type="ECO:0000256" key="1">
    <source>
        <dbReference type="ARBA" id="ARBA00022553"/>
    </source>
</evidence>
<dbReference type="InterPro" id="IPR039506">
    <property type="entry name" value="SPOB_a"/>
</dbReference>
<dbReference type="RefSeq" id="WP_184244591.1">
    <property type="nucleotide sequence ID" value="NZ_BAAACU010000022.1"/>
</dbReference>
<evidence type="ECO:0000256" key="2">
    <source>
        <dbReference type="ARBA" id="ARBA00022679"/>
    </source>
</evidence>
<dbReference type="Gene3D" id="3.30.565.30">
    <property type="entry name" value="Sporulation initiation phosphotransferase B (SpoOB), C-terminal domain"/>
    <property type="match status" value="1"/>
</dbReference>
<dbReference type="Proteomes" id="UP000572212">
    <property type="component" value="Unassembled WGS sequence"/>
</dbReference>
<evidence type="ECO:0000313" key="6">
    <source>
        <dbReference type="Proteomes" id="UP000572212"/>
    </source>
</evidence>
<dbReference type="EC" id="2.7.-.-" evidence="5"/>
<evidence type="ECO:0000259" key="4">
    <source>
        <dbReference type="Pfam" id="PF14689"/>
    </source>
</evidence>
<dbReference type="InterPro" id="IPR037100">
    <property type="entry name" value="Spo0B_C_sf"/>
</dbReference>
<keyword evidence="1" id="KW-0597">Phosphoprotein</keyword>
<sequence length="180" mass="21087">MDEKVAIQIIQKLRHDWMNDLQLILGYIQLGKPEKAEEKIASVIELAGKNRALDRLQLPKTTILLLLLNAENAHFQWEWEVRTTNSSNESFPNDDELKQQLVSIYELLQEHLVEYEVYHATLSIQKKEEECAFQLIVNEALDNTETLVEKLKKLSFVESITSTESFQIKWKQFRKVIECL</sequence>
<accession>A0A841RL72</accession>
<name>A0A841RL72_9BACI</name>
<feature type="domain" description="SpoOB alpha-helical" evidence="4">
    <location>
        <begin position="5"/>
        <end position="46"/>
    </location>
</feature>
<organism evidence="5 6">
    <name type="scientific">Gracilibacillus halotolerans</name>
    <dbReference type="NCBI Taxonomy" id="74386"/>
    <lineage>
        <taxon>Bacteria</taxon>
        <taxon>Bacillati</taxon>
        <taxon>Bacillota</taxon>
        <taxon>Bacilli</taxon>
        <taxon>Bacillales</taxon>
        <taxon>Bacillaceae</taxon>
        <taxon>Gracilibacillus</taxon>
    </lineage>
</organism>
<dbReference type="GO" id="GO:0000155">
    <property type="term" value="F:phosphorelay sensor kinase activity"/>
    <property type="evidence" value="ECO:0007669"/>
    <property type="project" value="InterPro"/>
</dbReference>
<dbReference type="EMBL" id="JACHON010000001">
    <property type="protein sequence ID" value="MBB6511935.1"/>
    <property type="molecule type" value="Genomic_DNA"/>
</dbReference>
<dbReference type="Gene3D" id="1.10.287.130">
    <property type="match status" value="1"/>
</dbReference>
<comment type="caution">
    <text evidence="5">The sequence shown here is derived from an EMBL/GenBank/DDBJ whole genome shotgun (WGS) entry which is preliminary data.</text>
</comment>
<reference evidence="5 6" key="1">
    <citation type="submission" date="2020-08" db="EMBL/GenBank/DDBJ databases">
        <title>Genomic Encyclopedia of Type Strains, Phase IV (KMG-IV): sequencing the most valuable type-strain genomes for metagenomic binning, comparative biology and taxonomic classification.</title>
        <authorList>
            <person name="Goeker M."/>
        </authorList>
    </citation>
    <scope>NUCLEOTIDE SEQUENCE [LARGE SCALE GENOMIC DNA]</scope>
    <source>
        <strain evidence="5 6">DSM 11805</strain>
    </source>
</reference>
<proteinExistence type="predicted"/>
<keyword evidence="3" id="KW-0418">Kinase</keyword>
<dbReference type="Pfam" id="PF14689">
    <property type="entry name" value="SPOB_a"/>
    <property type="match status" value="1"/>
</dbReference>
<dbReference type="SUPFAM" id="SSF55890">
    <property type="entry name" value="Sporulation response regulatory protein Spo0B"/>
    <property type="match status" value="1"/>
</dbReference>
<evidence type="ECO:0000256" key="3">
    <source>
        <dbReference type="ARBA" id="ARBA00022777"/>
    </source>
</evidence>
<dbReference type="InterPro" id="IPR016120">
    <property type="entry name" value="Sig_transdc_His_kin_SpoOB"/>
</dbReference>
<evidence type="ECO:0000313" key="5">
    <source>
        <dbReference type="EMBL" id="MBB6511935.1"/>
    </source>
</evidence>
<protein>
    <submittedName>
        <fullName evidence="5">Stage 0 sporulation protein B (Sporulation initiation phosphotransferase)</fullName>
        <ecNumber evidence="5">2.7.-.-</ecNumber>
    </submittedName>
</protein>
<dbReference type="AlphaFoldDB" id="A0A841RL72"/>
<keyword evidence="6" id="KW-1185">Reference proteome</keyword>
<keyword evidence="2 5" id="KW-0808">Transferase</keyword>
<gene>
    <name evidence="5" type="ORF">GGQ92_000702</name>
</gene>